<evidence type="ECO:0000313" key="3">
    <source>
        <dbReference type="Proteomes" id="UP000543554"/>
    </source>
</evidence>
<gene>
    <name evidence="2" type="ORF">HNR51_005380</name>
</gene>
<organism evidence="2 3">
    <name type="scientific">Methylorubrum thiocyanatum</name>
    <dbReference type="NCBI Taxonomy" id="47958"/>
    <lineage>
        <taxon>Bacteria</taxon>
        <taxon>Pseudomonadati</taxon>
        <taxon>Pseudomonadota</taxon>
        <taxon>Alphaproteobacteria</taxon>
        <taxon>Hyphomicrobiales</taxon>
        <taxon>Methylobacteriaceae</taxon>
        <taxon>Methylorubrum</taxon>
    </lineage>
</organism>
<protein>
    <submittedName>
        <fullName evidence="2">Uncharacterized protein</fullName>
    </submittedName>
</protein>
<dbReference type="RefSeq" id="WP_182556939.1">
    <property type="nucleotide sequence ID" value="NZ_BPRF01000049.1"/>
</dbReference>
<feature type="region of interest" description="Disordered" evidence="1">
    <location>
        <begin position="102"/>
        <end position="136"/>
    </location>
</feature>
<comment type="caution">
    <text evidence="2">The sequence shown here is derived from an EMBL/GenBank/DDBJ whole genome shotgun (WGS) entry which is preliminary data.</text>
</comment>
<keyword evidence="3" id="KW-1185">Reference proteome</keyword>
<dbReference type="EMBL" id="JACJIB010000021">
    <property type="protein sequence ID" value="MBA8916259.1"/>
    <property type="molecule type" value="Genomic_DNA"/>
</dbReference>
<proteinExistence type="predicted"/>
<name>A0AA40VDC7_9HYPH</name>
<sequence length="136" mass="14799">MTRLSISNIAWPTDLSDQVYALLADANVTGLEVAPTKLASWQDLTEEFARTERHRICRAGLQVSSYQALYFNQPDCQLLGDAASFEAMREHTVRVATFAEHLSKGGPASSARLATDNVGNSPRRMPSSLERSASGA</sequence>
<dbReference type="AlphaFoldDB" id="A0AA40VDC7"/>
<evidence type="ECO:0000313" key="2">
    <source>
        <dbReference type="EMBL" id="MBA8916259.1"/>
    </source>
</evidence>
<dbReference type="Proteomes" id="UP000543554">
    <property type="component" value="Unassembled WGS sequence"/>
</dbReference>
<reference evidence="2 3" key="1">
    <citation type="submission" date="2020-08" db="EMBL/GenBank/DDBJ databases">
        <title>Genomic Encyclopedia of Type Strains, Phase IV (KMG-IV): sequencing the most valuable type-strain genomes for metagenomic binning, comparative biology and taxonomic classification.</title>
        <authorList>
            <person name="Goeker M."/>
        </authorList>
    </citation>
    <scope>NUCLEOTIDE SEQUENCE [LARGE SCALE GENOMIC DNA]</scope>
    <source>
        <strain evidence="2 3">DSM 11490</strain>
    </source>
</reference>
<evidence type="ECO:0000256" key="1">
    <source>
        <dbReference type="SAM" id="MobiDB-lite"/>
    </source>
</evidence>
<accession>A0AA40VDC7</accession>